<proteinExistence type="predicted"/>
<comment type="caution">
    <text evidence="1">The sequence shown here is derived from an EMBL/GenBank/DDBJ whole genome shotgun (WGS) entry which is preliminary data.</text>
</comment>
<dbReference type="EMBL" id="SGXF01000002">
    <property type="protein sequence ID" value="RZT01197.1"/>
    <property type="molecule type" value="Genomic_DNA"/>
</dbReference>
<dbReference type="AlphaFoldDB" id="A0A4Q7PLI1"/>
<reference evidence="1 2" key="1">
    <citation type="submission" date="2019-02" db="EMBL/GenBank/DDBJ databases">
        <title>Genomic Encyclopedia of Type Strains, Phase IV (KMG-IV): sequencing the most valuable type-strain genomes for metagenomic binning, comparative biology and taxonomic classification.</title>
        <authorList>
            <person name="Goeker M."/>
        </authorList>
    </citation>
    <scope>NUCLEOTIDE SEQUENCE [LARGE SCALE GENOMIC DNA]</scope>
    <source>
        <strain evidence="1 2">DSM 29486</strain>
    </source>
</reference>
<dbReference type="RefSeq" id="WP_130434859.1">
    <property type="nucleotide sequence ID" value="NZ_SGXF01000002.1"/>
</dbReference>
<evidence type="ECO:0000313" key="1">
    <source>
        <dbReference type="EMBL" id="RZT01197.1"/>
    </source>
</evidence>
<gene>
    <name evidence="1" type="ORF">EV209_1639</name>
</gene>
<accession>A0A4Q7PLI1</accession>
<organism evidence="1 2">
    <name type="scientific">Cuneatibacter caecimuris</name>
    <dbReference type="NCBI Taxonomy" id="1796618"/>
    <lineage>
        <taxon>Bacteria</taxon>
        <taxon>Bacillati</taxon>
        <taxon>Bacillota</taxon>
        <taxon>Clostridia</taxon>
        <taxon>Lachnospirales</taxon>
        <taxon>Lachnospiraceae</taxon>
        <taxon>Cuneatibacter</taxon>
    </lineage>
</organism>
<keyword evidence="2" id="KW-1185">Reference proteome</keyword>
<dbReference type="Proteomes" id="UP000292927">
    <property type="component" value="Unassembled WGS sequence"/>
</dbReference>
<name>A0A4Q7PLI1_9FIRM</name>
<dbReference type="OrthoDB" id="10003314at2"/>
<evidence type="ECO:0000313" key="2">
    <source>
        <dbReference type="Proteomes" id="UP000292927"/>
    </source>
</evidence>
<sequence>MQELMYAIKKALDLWSEDYGRLEDGDEFTLIFNNGVLVTSYEGNTVKFKFIGTTYSLKESIDIFPQE</sequence>
<protein>
    <submittedName>
        <fullName evidence="1">Uncharacterized protein</fullName>
    </submittedName>
</protein>